<dbReference type="InterPro" id="IPR016181">
    <property type="entry name" value="Acyl_CoA_acyltransferase"/>
</dbReference>
<gene>
    <name evidence="2" type="ORF">JIN84_03580</name>
</gene>
<proteinExistence type="predicted"/>
<dbReference type="Gene3D" id="3.40.630.30">
    <property type="match status" value="1"/>
</dbReference>
<dbReference type="EMBL" id="JAENIK010000004">
    <property type="protein sequence ID" value="MBK1814678.1"/>
    <property type="molecule type" value="Genomic_DNA"/>
</dbReference>
<feature type="domain" description="N-acetyltransferase" evidence="1">
    <location>
        <begin position="5"/>
        <end position="90"/>
    </location>
</feature>
<dbReference type="PROSITE" id="PS51729">
    <property type="entry name" value="GNAT_YJDJ"/>
    <property type="match status" value="1"/>
</dbReference>
<dbReference type="PANTHER" id="PTHR31435:SF10">
    <property type="entry name" value="BSR4717 PROTEIN"/>
    <property type="match status" value="1"/>
</dbReference>
<dbReference type="AlphaFoldDB" id="A0A934R215"/>
<protein>
    <submittedName>
        <fullName evidence="2">N-acetyltransferase</fullName>
    </submittedName>
</protein>
<dbReference type="PANTHER" id="PTHR31435">
    <property type="entry name" value="PROTEIN NATD1"/>
    <property type="match status" value="1"/>
</dbReference>
<organism evidence="2 3">
    <name type="scientific">Luteolibacter yonseiensis</name>
    <dbReference type="NCBI Taxonomy" id="1144680"/>
    <lineage>
        <taxon>Bacteria</taxon>
        <taxon>Pseudomonadati</taxon>
        <taxon>Verrucomicrobiota</taxon>
        <taxon>Verrucomicrobiia</taxon>
        <taxon>Verrucomicrobiales</taxon>
        <taxon>Verrucomicrobiaceae</taxon>
        <taxon>Luteolibacter</taxon>
    </lineage>
</organism>
<name>A0A934R215_9BACT</name>
<reference evidence="2" key="1">
    <citation type="submission" date="2021-01" db="EMBL/GenBank/DDBJ databases">
        <title>Modified the classification status of verrucomicrobia.</title>
        <authorList>
            <person name="Feng X."/>
        </authorList>
    </citation>
    <scope>NUCLEOTIDE SEQUENCE</scope>
    <source>
        <strain evidence="2">JCM 18052</strain>
    </source>
</reference>
<dbReference type="RefSeq" id="WP_200349634.1">
    <property type="nucleotide sequence ID" value="NZ_BAABHZ010000010.1"/>
</dbReference>
<dbReference type="Pfam" id="PF14542">
    <property type="entry name" value="Acetyltransf_CG"/>
    <property type="match status" value="1"/>
</dbReference>
<dbReference type="Proteomes" id="UP000600139">
    <property type="component" value="Unassembled WGS sequence"/>
</dbReference>
<evidence type="ECO:0000313" key="2">
    <source>
        <dbReference type="EMBL" id="MBK1814678.1"/>
    </source>
</evidence>
<sequence length="90" mass="10130">MSRITDNTSRSRFELIEEGKLAFADYRLDDGVLILPHVEADPALRGRGAAGRLMDGVLTLARERGWKVRPICGYAVAYITRHPEFAELQE</sequence>
<dbReference type="InterPro" id="IPR031165">
    <property type="entry name" value="GNAT_YJDJ"/>
</dbReference>
<evidence type="ECO:0000313" key="3">
    <source>
        <dbReference type="Proteomes" id="UP000600139"/>
    </source>
</evidence>
<evidence type="ECO:0000259" key="1">
    <source>
        <dbReference type="PROSITE" id="PS51729"/>
    </source>
</evidence>
<dbReference type="InterPro" id="IPR045057">
    <property type="entry name" value="Gcn5-rel_NAT"/>
</dbReference>
<comment type="caution">
    <text evidence="2">The sequence shown here is derived from an EMBL/GenBank/DDBJ whole genome shotgun (WGS) entry which is preliminary data.</text>
</comment>
<keyword evidence="3" id="KW-1185">Reference proteome</keyword>
<dbReference type="SUPFAM" id="SSF55729">
    <property type="entry name" value="Acyl-CoA N-acyltransferases (Nat)"/>
    <property type="match status" value="1"/>
</dbReference>
<accession>A0A934R215</accession>